<accession>A3P8Y0</accession>
<dbReference type="KEGG" id="bpl:BURPS1106A_A2762"/>
<dbReference type="Proteomes" id="UP000006738">
    <property type="component" value="Chromosome II"/>
</dbReference>
<reference evidence="3" key="1">
    <citation type="submission" date="2007-02" db="EMBL/GenBank/DDBJ databases">
        <authorList>
            <person name="DeShazer D."/>
            <person name="Woods D.E."/>
            <person name="Nierman W.C."/>
        </authorList>
    </citation>
    <scope>NUCLEOTIDE SEQUENCE [LARGE SCALE GENOMIC DNA]</scope>
    <source>
        <strain evidence="3">1106a</strain>
    </source>
</reference>
<feature type="compositionally biased region" description="Low complexity" evidence="1">
    <location>
        <begin position="16"/>
        <end position="35"/>
    </location>
</feature>
<organism evidence="2 3">
    <name type="scientific">Burkholderia pseudomallei (strain 1106a)</name>
    <dbReference type="NCBI Taxonomy" id="357348"/>
    <lineage>
        <taxon>Bacteria</taxon>
        <taxon>Pseudomonadati</taxon>
        <taxon>Pseudomonadota</taxon>
        <taxon>Betaproteobacteria</taxon>
        <taxon>Burkholderiales</taxon>
        <taxon>Burkholderiaceae</taxon>
        <taxon>Burkholderia</taxon>
        <taxon>pseudomallei group</taxon>
    </lineage>
</organism>
<evidence type="ECO:0000256" key="1">
    <source>
        <dbReference type="SAM" id="MobiDB-lite"/>
    </source>
</evidence>
<proteinExistence type="predicted"/>
<evidence type="ECO:0000313" key="2">
    <source>
        <dbReference type="EMBL" id="ABN93568.1"/>
    </source>
</evidence>
<dbReference type="AlphaFoldDB" id="A3P8Y0"/>
<gene>
    <name evidence="2" type="ordered locus">BURPS1106A_A2762</name>
</gene>
<dbReference type="EMBL" id="CP000573">
    <property type="protein sequence ID" value="ABN93568.1"/>
    <property type="molecule type" value="Genomic_DNA"/>
</dbReference>
<dbReference type="HOGENOM" id="CLU_3230835_0_0_4"/>
<feature type="region of interest" description="Disordered" evidence="1">
    <location>
        <begin position="1"/>
        <end position="43"/>
    </location>
</feature>
<protein>
    <submittedName>
        <fullName evidence="2">Uncharacterized protein</fullName>
    </submittedName>
</protein>
<feature type="compositionally biased region" description="Basic residues" evidence="1">
    <location>
        <begin position="1"/>
        <end position="15"/>
    </location>
</feature>
<name>A3P8Y0_BURP0</name>
<sequence length="43" mass="4576">MFNGMHRRCILRRKPTAAAASRRTANATRDATAGAPPLKAGNP</sequence>
<evidence type="ECO:0000313" key="3">
    <source>
        <dbReference type="Proteomes" id="UP000006738"/>
    </source>
</evidence>